<protein>
    <submittedName>
        <fullName evidence="1">Uncharacterized protein</fullName>
    </submittedName>
</protein>
<name>A0A8S5R5D2_9CAUD</name>
<reference evidence="1" key="1">
    <citation type="journal article" date="2021" name="Proc. Natl. Acad. Sci. U.S.A.">
        <title>A Catalog of Tens of Thousands of Viruses from Human Metagenomes Reveals Hidden Associations with Chronic Diseases.</title>
        <authorList>
            <person name="Tisza M.J."/>
            <person name="Buck C.B."/>
        </authorList>
    </citation>
    <scope>NUCLEOTIDE SEQUENCE</scope>
    <source>
        <strain evidence="1">CtZiv5</strain>
    </source>
</reference>
<evidence type="ECO:0000313" key="1">
    <source>
        <dbReference type="EMBL" id="DAE26289.1"/>
    </source>
</evidence>
<proteinExistence type="predicted"/>
<accession>A0A8S5R5D2</accession>
<dbReference type="EMBL" id="BK015813">
    <property type="protein sequence ID" value="DAE26289.1"/>
    <property type="molecule type" value="Genomic_DNA"/>
</dbReference>
<organism evidence="1">
    <name type="scientific">Myoviridae sp. ctZiv5</name>
    <dbReference type="NCBI Taxonomy" id="2827289"/>
    <lineage>
        <taxon>Viruses</taxon>
        <taxon>Duplodnaviria</taxon>
        <taxon>Heunggongvirae</taxon>
        <taxon>Uroviricota</taxon>
        <taxon>Caudoviricetes</taxon>
    </lineage>
</organism>
<sequence length="63" mass="7265">MVVFSYPKSIITGQPEIYEPNSAEVTLSKFLRQSCFYIVRKPYDMKTAGRNPYQGNIDKRGCK</sequence>